<feature type="transmembrane region" description="Helical" evidence="8">
    <location>
        <begin position="162"/>
        <end position="181"/>
    </location>
</feature>
<dbReference type="InterPro" id="IPR036259">
    <property type="entry name" value="MFS_trans_sf"/>
</dbReference>
<reference evidence="10 11" key="1">
    <citation type="submission" date="2015-11" db="EMBL/GenBank/DDBJ databases">
        <title>Expanding the genomic diversity of Burkholderia species for the development of highly accurate diagnostics.</title>
        <authorList>
            <person name="Sahl J."/>
            <person name="Keim P."/>
            <person name="Wagner D."/>
        </authorList>
    </citation>
    <scope>NUCLEOTIDE SEQUENCE [LARGE SCALE GENOMIC DNA]</scope>
    <source>
        <strain evidence="10 11">RF32-BP4</strain>
    </source>
</reference>
<dbReference type="SUPFAM" id="SSF103473">
    <property type="entry name" value="MFS general substrate transporter"/>
    <property type="match status" value="1"/>
</dbReference>
<dbReference type="GO" id="GO:1990961">
    <property type="term" value="P:xenobiotic detoxification by transmembrane export across the plasma membrane"/>
    <property type="evidence" value="ECO:0007669"/>
    <property type="project" value="InterPro"/>
</dbReference>
<evidence type="ECO:0000256" key="1">
    <source>
        <dbReference type="ARBA" id="ARBA00004651"/>
    </source>
</evidence>
<evidence type="ECO:0000256" key="5">
    <source>
        <dbReference type="ARBA" id="ARBA00022692"/>
    </source>
</evidence>
<evidence type="ECO:0000313" key="11">
    <source>
        <dbReference type="Proteomes" id="UP000065521"/>
    </source>
</evidence>
<evidence type="ECO:0000256" key="7">
    <source>
        <dbReference type="ARBA" id="ARBA00023136"/>
    </source>
</evidence>
<dbReference type="GO" id="GO:0042910">
    <property type="term" value="F:xenobiotic transmembrane transporter activity"/>
    <property type="evidence" value="ECO:0007669"/>
    <property type="project" value="InterPro"/>
</dbReference>
<gene>
    <name evidence="10" type="ORF">WI38_00795</name>
</gene>
<dbReference type="PROSITE" id="PS50850">
    <property type="entry name" value="MFS"/>
    <property type="match status" value="1"/>
</dbReference>
<dbReference type="GO" id="GO:0005886">
    <property type="term" value="C:plasma membrane"/>
    <property type="evidence" value="ECO:0007669"/>
    <property type="project" value="UniProtKB-SubCell"/>
</dbReference>
<dbReference type="InterPro" id="IPR050189">
    <property type="entry name" value="MFS_Efflux_Transporters"/>
</dbReference>
<comment type="caution">
    <text evidence="8">Lacks conserved residue(s) required for the propagation of feature annotation.</text>
</comment>
<dbReference type="InterPro" id="IPR004812">
    <property type="entry name" value="Efflux_drug-R_Bcr/CmlA"/>
</dbReference>
<feature type="transmembrane region" description="Helical" evidence="8">
    <location>
        <begin position="97"/>
        <end position="118"/>
    </location>
</feature>
<feature type="transmembrane region" description="Helical" evidence="8">
    <location>
        <begin position="337"/>
        <end position="357"/>
    </location>
</feature>
<feature type="transmembrane region" description="Helical" evidence="8">
    <location>
        <begin position="299"/>
        <end position="325"/>
    </location>
</feature>
<feature type="transmembrane region" description="Helical" evidence="8">
    <location>
        <begin position="244"/>
        <end position="260"/>
    </location>
</feature>
<feature type="transmembrane region" description="Helical" evidence="8">
    <location>
        <begin position="130"/>
        <end position="156"/>
    </location>
</feature>
<evidence type="ECO:0000256" key="3">
    <source>
        <dbReference type="ARBA" id="ARBA00022448"/>
    </source>
</evidence>
<feature type="transmembrane region" description="Helical" evidence="8">
    <location>
        <begin position="272"/>
        <end position="293"/>
    </location>
</feature>
<feature type="transmembrane region" description="Helical" evidence="8">
    <location>
        <begin position="44"/>
        <end position="60"/>
    </location>
</feature>
<dbReference type="EMBL" id="LOTN01000044">
    <property type="protein sequence ID" value="KUZ87005.1"/>
    <property type="molecule type" value="Genomic_DNA"/>
</dbReference>
<dbReference type="RefSeq" id="WP_059635213.1">
    <property type="nucleotide sequence ID" value="NZ_LOTN01000044.1"/>
</dbReference>
<proteinExistence type="inferred from homology"/>
<dbReference type="InterPro" id="IPR011701">
    <property type="entry name" value="MFS"/>
</dbReference>
<name>A0A102KIL3_9BURK</name>
<evidence type="ECO:0000256" key="6">
    <source>
        <dbReference type="ARBA" id="ARBA00022989"/>
    </source>
</evidence>
<keyword evidence="4" id="KW-1003">Cell membrane</keyword>
<evidence type="ECO:0000313" key="10">
    <source>
        <dbReference type="EMBL" id="KUZ87005.1"/>
    </source>
</evidence>
<keyword evidence="3 8" id="KW-0813">Transport</keyword>
<feature type="transmembrane region" description="Helical" evidence="8">
    <location>
        <begin position="363"/>
        <end position="380"/>
    </location>
</feature>
<comment type="subcellular location">
    <subcellularLocation>
        <location evidence="8">Cell inner membrane</location>
        <topology evidence="8">Multi-pass membrane protein</topology>
    </subcellularLocation>
    <subcellularLocation>
        <location evidence="1">Cell membrane</location>
        <topology evidence="1">Multi-pass membrane protein</topology>
    </subcellularLocation>
</comment>
<organism evidence="10 11">
    <name type="scientific">Burkholderia ubonensis</name>
    <dbReference type="NCBI Taxonomy" id="101571"/>
    <lineage>
        <taxon>Bacteria</taxon>
        <taxon>Pseudomonadati</taxon>
        <taxon>Pseudomonadota</taxon>
        <taxon>Betaproteobacteria</taxon>
        <taxon>Burkholderiales</taxon>
        <taxon>Burkholderiaceae</taxon>
        <taxon>Burkholderia</taxon>
        <taxon>Burkholderia cepacia complex</taxon>
    </lineage>
</organism>
<keyword evidence="5 8" id="KW-0812">Transmembrane</keyword>
<evidence type="ECO:0000259" key="9">
    <source>
        <dbReference type="PROSITE" id="PS50850"/>
    </source>
</evidence>
<dbReference type="Proteomes" id="UP000065521">
    <property type="component" value="Unassembled WGS sequence"/>
</dbReference>
<comment type="similarity">
    <text evidence="2 8">Belongs to the major facilitator superfamily. Bcr/CmlA family.</text>
</comment>
<dbReference type="PANTHER" id="PTHR43124:SF3">
    <property type="entry name" value="CHLORAMPHENICOL EFFLUX PUMP RV0191"/>
    <property type="match status" value="1"/>
</dbReference>
<protein>
    <recommendedName>
        <fullName evidence="8">Bcr/CflA family efflux transporter</fullName>
    </recommendedName>
</protein>
<dbReference type="Pfam" id="PF07690">
    <property type="entry name" value="MFS_1"/>
    <property type="match status" value="1"/>
</dbReference>
<accession>A0A102KIL3</accession>
<dbReference type="CDD" id="cd17320">
    <property type="entry name" value="MFS_MdfA_MDR_like"/>
    <property type="match status" value="1"/>
</dbReference>
<evidence type="ECO:0000256" key="4">
    <source>
        <dbReference type="ARBA" id="ARBA00022475"/>
    </source>
</evidence>
<keyword evidence="8" id="KW-0997">Cell inner membrane</keyword>
<dbReference type="Gene3D" id="1.20.1720.10">
    <property type="entry name" value="Multidrug resistance protein D"/>
    <property type="match status" value="1"/>
</dbReference>
<dbReference type="InterPro" id="IPR020846">
    <property type="entry name" value="MFS_dom"/>
</dbReference>
<keyword evidence="6 8" id="KW-1133">Transmembrane helix</keyword>
<comment type="caution">
    <text evidence="10">The sequence shown here is derived from an EMBL/GenBank/DDBJ whole genome shotgun (WGS) entry which is preliminary data.</text>
</comment>
<evidence type="ECO:0000256" key="8">
    <source>
        <dbReference type="RuleBase" id="RU365088"/>
    </source>
</evidence>
<dbReference type="PANTHER" id="PTHR43124">
    <property type="entry name" value="PURINE EFFLUX PUMP PBUE"/>
    <property type="match status" value="1"/>
</dbReference>
<dbReference type="AlphaFoldDB" id="A0A102KIL3"/>
<feature type="transmembrane region" description="Helical" evidence="8">
    <location>
        <begin position="207"/>
        <end position="224"/>
    </location>
</feature>
<dbReference type="NCBIfam" id="TIGR00710">
    <property type="entry name" value="efflux_Bcr_CflA"/>
    <property type="match status" value="1"/>
</dbReference>
<evidence type="ECO:0000256" key="2">
    <source>
        <dbReference type="ARBA" id="ARBA00006236"/>
    </source>
</evidence>
<keyword evidence="7 8" id="KW-0472">Membrane</keyword>
<feature type="transmembrane region" description="Helical" evidence="8">
    <location>
        <begin position="72"/>
        <end position="91"/>
    </location>
</feature>
<sequence>MPRLSLIFTVAMLSAFGLIASDVYLPAMPDMSVEFGIADWQMPQSVSAYLLVLAAAQLAYGPLSDRHGRKPVLLAGIALYIVGSLGCASAGTFAAFLVWRMVEALGAASGLVIGRAVIADTCDKRTSAKVYAVVYPLVSLSPALAPAIGGHLAAAVGWRADFLLVAAFGAAALLMVLTLLPETHPEGVRTRTSPFAGFRTVLRDPAFRRYTLVVCSIYCAWFVYLTQSPFLFARQGLSEEQSGWLYLPLTAGIISANLLAKRLLDRWPYDRIVAAGIACFVLGGMAFAAAAAFRLQGVAAVVLPMCVVSLANGSSLSLAVSGAVASEHGHSATASGLVGFCQIGSAALVATSVSALFGTSGKALAASVLVLGLLALSTCVPQRRHMRSADPA</sequence>
<feature type="domain" description="Major facilitator superfamily (MFS) profile" evidence="9">
    <location>
        <begin position="3"/>
        <end position="384"/>
    </location>
</feature>